<dbReference type="PRINTS" id="PR00081">
    <property type="entry name" value="GDHRDH"/>
</dbReference>
<organism evidence="4 5">
    <name type="scientific">Gonium pectorale</name>
    <name type="common">Green alga</name>
    <dbReference type="NCBI Taxonomy" id="33097"/>
    <lineage>
        <taxon>Eukaryota</taxon>
        <taxon>Viridiplantae</taxon>
        <taxon>Chlorophyta</taxon>
        <taxon>core chlorophytes</taxon>
        <taxon>Chlorophyceae</taxon>
        <taxon>CS clade</taxon>
        <taxon>Chlamydomonadales</taxon>
        <taxon>Volvocaceae</taxon>
        <taxon>Gonium</taxon>
    </lineage>
</organism>
<comment type="similarity">
    <text evidence="1 3">Belongs to the short-chain dehydrogenases/reductases (SDR) family.</text>
</comment>
<dbReference type="Gene3D" id="3.40.50.720">
    <property type="entry name" value="NAD(P)-binding Rossmann-like Domain"/>
    <property type="match status" value="2"/>
</dbReference>
<dbReference type="PROSITE" id="PS00061">
    <property type="entry name" value="ADH_SHORT"/>
    <property type="match status" value="1"/>
</dbReference>
<dbReference type="PANTHER" id="PTHR44169">
    <property type="entry name" value="NADPH-DEPENDENT 1-ACYLDIHYDROXYACETONE PHOSPHATE REDUCTASE"/>
    <property type="match status" value="1"/>
</dbReference>
<evidence type="ECO:0000313" key="5">
    <source>
        <dbReference type="Proteomes" id="UP000075714"/>
    </source>
</evidence>
<comment type="caution">
    <text evidence="4">The sequence shown here is derived from an EMBL/GenBank/DDBJ whole genome shotgun (WGS) entry which is preliminary data.</text>
</comment>
<dbReference type="InterPro" id="IPR036291">
    <property type="entry name" value="NAD(P)-bd_dom_sf"/>
</dbReference>
<evidence type="ECO:0000313" key="4">
    <source>
        <dbReference type="EMBL" id="KXZ44038.1"/>
    </source>
</evidence>
<dbReference type="EMBL" id="LSYV01000076">
    <property type="protein sequence ID" value="KXZ44038.1"/>
    <property type="molecule type" value="Genomic_DNA"/>
</dbReference>
<accession>A0A150G2H1</accession>
<dbReference type="InterPro" id="IPR002347">
    <property type="entry name" value="SDR_fam"/>
</dbReference>
<dbReference type="GO" id="GO:0005783">
    <property type="term" value="C:endoplasmic reticulum"/>
    <property type="evidence" value="ECO:0007669"/>
    <property type="project" value="TreeGrafter"/>
</dbReference>
<dbReference type="GO" id="GO:0016491">
    <property type="term" value="F:oxidoreductase activity"/>
    <property type="evidence" value="ECO:0007669"/>
    <property type="project" value="UniProtKB-KW"/>
</dbReference>
<keyword evidence="2" id="KW-0560">Oxidoreductase</keyword>
<protein>
    <submittedName>
        <fullName evidence="4">Uncharacterized protein</fullName>
    </submittedName>
</protein>
<keyword evidence="5" id="KW-1185">Reference proteome</keyword>
<dbReference type="PANTHER" id="PTHR44169:SF6">
    <property type="entry name" value="NADPH-DEPENDENT 1-ACYLDIHYDROXYACETONE PHOSPHATE REDUCTASE"/>
    <property type="match status" value="1"/>
</dbReference>
<name>A0A150G2H1_GONPE</name>
<dbReference type="InterPro" id="IPR020904">
    <property type="entry name" value="Sc_DH/Rdtase_CS"/>
</dbReference>
<proteinExistence type="inferred from homology"/>
<sequence length="273" mass="28891">MALKPSRGDVVLVTGCSDGGIGAGLCRAFHAAGCYVFATARRLESMAGLQALGIRTLSLDVTSAESIKEAVDAVVAEAGRIDVLVNNAGIGLVAPLAEVDMTKAQERGGVIANIGSVVALVPTPWGGIYCASKAAIHNLTETLRLELAPFGIRVVLVAPGAVQSNIGANNLRRFDETFKLYGPWTGDIRARALVSQGKESMPTDVFARGVVRQLLRRTPPRVFLLGGMVGMIRFALRLPLWLRDRMVSRKFGLNRKLPIPAAAPVQPGAAKAD</sequence>
<dbReference type="Pfam" id="PF00106">
    <property type="entry name" value="adh_short"/>
    <property type="match status" value="2"/>
</dbReference>
<dbReference type="SUPFAM" id="SSF51735">
    <property type="entry name" value="NAD(P)-binding Rossmann-fold domains"/>
    <property type="match status" value="1"/>
</dbReference>
<dbReference type="OrthoDB" id="2102561at2759"/>
<evidence type="ECO:0000256" key="3">
    <source>
        <dbReference type="RuleBase" id="RU000363"/>
    </source>
</evidence>
<gene>
    <name evidence="4" type="ORF">GPECTOR_75g762</name>
</gene>
<dbReference type="AlphaFoldDB" id="A0A150G2H1"/>
<dbReference type="PRINTS" id="PR00080">
    <property type="entry name" value="SDRFAMILY"/>
</dbReference>
<evidence type="ECO:0000256" key="2">
    <source>
        <dbReference type="ARBA" id="ARBA00023002"/>
    </source>
</evidence>
<dbReference type="Proteomes" id="UP000075714">
    <property type="component" value="Unassembled WGS sequence"/>
</dbReference>
<reference evidence="5" key="1">
    <citation type="journal article" date="2016" name="Nat. Commun.">
        <title>The Gonium pectorale genome demonstrates co-option of cell cycle regulation during the evolution of multicellularity.</title>
        <authorList>
            <person name="Hanschen E.R."/>
            <person name="Marriage T.N."/>
            <person name="Ferris P.J."/>
            <person name="Hamaji T."/>
            <person name="Toyoda A."/>
            <person name="Fujiyama A."/>
            <person name="Neme R."/>
            <person name="Noguchi H."/>
            <person name="Minakuchi Y."/>
            <person name="Suzuki M."/>
            <person name="Kawai-Toyooka H."/>
            <person name="Smith D.R."/>
            <person name="Sparks H."/>
            <person name="Anderson J."/>
            <person name="Bakaric R."/>
            <person name="Luria V."/>
            <person name="Karger A."/>
            <person name="Kirschner M.W."/>
            <person name="Durand P.M."/>
            <person name="Michod R.E."/>
            <person name="Nozaki H."/>
            <person name="Olson B.J."/>
        </authorList>
    </citation>
    <scope>NUCLEOTIDE SEQUENCE [LARGE SCALE GENOMIC DNA]</scope>
    <source>
        <strain evidence="5">NIES-2863</strain>
    </source>
</reference>
<evidence type="ECO:0000256" key="1">
    <source>
        <dbReference type="ARBA" id="ARBA00006484"/>
    </source>
</evidence>
<dbReference type="CDD" id="cd05374">
    <property type="entry name" value="17beta-HSD-like_SDR_c"/>
    <property type="match status" value="1"/>
</dbReference>
<dbReference type="STRING" id="33097.A0A150G2H1"/>